<feature type="transmembrane region" description="Helical" evidence="1">
    <location>
        <begin position="172"/>
        <end position="198"/>
    </location>
</feature>
<sequence>MVSDLHTDGAVLLLTHQTPQDFARAQKLFLTSPCHTKGVDAQIIYTVIAGLLLIVSALGTIIPVLPGSLLTIVTLLGWGWLLGSGASWWAAGLGMLIAALGWSASAVLTGRKLKQHQIPKGSIFWGLIGAIAGAFIIPVVGLFIGFALGLFIGEAARHRKFAGALASSWATLKAMGLGIIVEFGCVLLATSVWVIGLITHFATR</sequence>
<keyword evidence="3" id="KW-1185">Reference proteome</keyword>
<evidence type="ECO:0000256" key="1">
    <source>
        <dbReference type="SAM" id="Phobius"/>
    </source>
</evidence>
<feature type="transmembrane region" description="Helical" evidence="1">
    <location>
        <begin position="43"/>
        <end position="66"/>
    </location>
</feature>
<keyword evidence="1" id="KW-0812">Transmembrane</keyword>
<feature type="transmembrane region" description="Helical" evidence="1">
    <location>
        <begin position="86"/>
        <end position="110"/>
    </location>
</feature>
<protein>
    <submittedName>
        <fullName evidence="2">Membrane protein</fullName>
    </submittedName>
</protein>
<dbReference type="Pfam" id="PF04306">
    <property type="entry name" value="DUF456"/>
    <property type="match status" value="1"/>
</dbReference>
<keyword evidence="1" id="KW-1133">Transmembrane helix</keyword>
<dbReference type="EMBL" id="BMKX01000001">
    <property type="protein sequence ID" value="GGJ48718.1"/>
    <property type="molecule type" value="Genomic_DNA"/>
</dbReference>
<evidence type="ECO:0000313" key="3">
    <source>
        <dbReference type="Proteomes" id="UP000606115"/>
    </source>
</evidence>
<reference evidence="3" key="1">
    <citation type="journal article" date="2019" name="Int. J. Syst. Evol. Microbiol.">
        <title>The Global Catalogue of Microorganisms (GCM) 10K type strain sequencing project: providing services to taxonomists for standard genome sequencing and annotation.</title>
        <authorList>
            <consortium name="The Broad Institute Genomics Platform"/>
            <consortium name="The Broad Institute Genome Sequencing Center for Infectious Disease"/>
            <person name="Wu L."/>
            <person name="Ma J."/>
        </authorList>
    </citation>
    <scope>NUCLEOTIDE SEQUENCE [LARGE SCALE GENOMIC DNA]</scope>
    <source>
        <strain evidence="3">CGMCC 1.3685</strain>
    </source>
</reference>
<proteinExistence type="predicted"/>
<organism evidence="2 3">
    <name type="scientific">Glutamicibacter ardleyensis</name>
    <dbReference type="NCBI Taxonomy" id="225894"/>
    <lineage>
        <taxon>Bacteria</taxon>
        <taxon>Bacillati</taxon>
        <taxon>Actinomycetota</taxon>
        <taxon>Actinomycetes</taxon>
        <taxon>Micrococcales</taxon>
        <taxon>Micrococcaceae</taxon>
        <taxon>Glutamicibacter</taxon>
    </lineage>
</organism>
<keyword evidence="1" id="KW-0472">Membrane</keyword>
<dbReference type="Proteomes" id="UP000606115">
    <property type="component" value="Unassembled WGS sequence"/>
</dbReference>
<accession>A0ABQ2D9Q7</accession>
<name>A0ABQ2D9Q7_9MICC</name>
<gene>
    <name evidence="2" type="ORF">GCM10007173_04140</name>
</gene>
<dbReference type="InterPro" id="IPR007403">
    <property type="entry name" value="DUF456"/>
</dbReference>
<comment type="caution">
    <text evidence="2">The sequence shown here is derived from an EMBL/GenBank/DDBJ whole genome shotgun (WGS) entry which is preliminary data.</text>
</comment>
<feature type="transmembrane region" description="Helical" evidence="1">
    <location>
        <begin position="122"/>
        <end position="152"/>
    </location>
</feature>
<evidence type="ECO:0000313" key="2">
    <source>
        <dbReference type="EMBL" id="GGJ48718.1"/>
    </source>
</evidence>